<evidence type="ECO:0000313" key="1">
    <source>
        <dbReference type="EMBL" id="BAA00382.1"/>
    </source>
</evidence>
<sequence length="35" mass="4367">MNQTNEIKRWRFLYSFQSLKTHNNPCQNTIWRHSS</sequence>
<proteinExistence type="predicted"/>
<protein>
    <submittedName>
        <fullName evidence="1">DNA, trp operon (trpD, trpC, trpF, trpB, trpA)</fullName>
    </submittedName>
</protein>
<dbReference type="EMBL" id="D00496">
    <property type="protein sequence ID" value="BAA00382.1"/>
    <property type="molecule type" value="Genomic_DNA"/>
</dbReference>
<name>O87763_LACCA</name>
<accession>O87763</accession>
<dbReference type="PIR" id="S42342">
    <property type="entry name" value="JS0339"/>
</dbReference>
<reference evidence="1" key="1">
    <citation type="journal article" date="1990" name="J. Biochem.">
        <title>Nucleotide sequences and genomic constitution of five tryptophan genes of Lactobacillus casei.</title>
        <authorList>
            <person name="Natori Y."/>
            <person name="Kano Y."/>
            <person name="Imamoto F."/>
        </authorList>
    </citation>
    <scope>NUCLEOTIDE SEQUENCE</scope>
    <source>
        <strain evidence="1">RNL7</strain>
    </source>
</reference>
<dbReference type="AlphaFoldDB" id="O87763"/>
<organism evidence="1">
    <name type="scientific">Lacticaseibacillus casei</name>
    <name type="common">Lactobacillus casei</name>
    <dbReference type="NCBI Taxonomy" id="1582"/>
    <lineage>
        <taxon>Bacteria</taxon>
        <taxon>Bacillati</taxon>
        <taxon>Bacillota</taxon>
        <taxon>Bacilli</taxon>
        <taxon>Lactobacillales</taxon>
        <taxon>Lactobacillaceae</taxon>
        <taxon>Lacticaseibacillus</taxon>
    </lineage>
</organism>